<dbReference type="AlphaFoldDB" id="A0A5J9WTH8"/>
<feature type="non-terminal residue" evidence="1">
    <location>
        <position position="1"/>
    </location>
</feature>
<dbReference type="PANTHER" id="PTHR31264:SF3">
    <property type="entry name" value="OS07G0554100 PROTEIN"/>
    <property type="match status" value="1"/>
</dbReference>
<dbReference type="Proteomes" id="UP000324897">
    <property type="component" value="Chromosome 6"/>
</dbReference>
<evidence type="ECO:0000313" key="1">
    <source>
        <dbReference type="EMBL" id="TVU51403.1"/>
    </source>
</evidence>
<accession>A0A5J9WTH8</accession>
<sequence>MCWTRSLEMGTVFVYSSASGSWTHGTSVNWNALGNMEPENLSDIGWWPSHAYGCLYWGAGVSNKLIKLDINSMEFTIVNLPGDYKEYNMMRGIFSS</sequence>
<dbReference type="EMBL" id="RWGY01000002">
    <property type="protein sequence ID" value="TVU51403.1"/>
    <property type="molecule type" value="Genomic_DNA"/>
</dbReference>
<gene>
    <name evidence="1" type="ORF">EJB05_02832</name>
</gene>
<organism evidence="1 2">
    <name type="scientific">Eragrostis curvula</name>
    <name type="common">weeping love grass</name>
    <dbReference type="NCBI Taxonomy" id="38414"/>
    <lineage>
        <taxon>Eukaryota</taxon>
        <taxon>Viridiplantae</taxon>
        <taxon>Streptophyta</taxon>
        <taxon>Embryophyta</taxon>
        <taxon>Tracheophyta</taxon>
        <taxon>Spermatophyta</taxon>
        <taxon>Magnoliopsida</taxon>
        <taxon>Liliopsida</taxon>
        <taxon>Poales</taxon>
        <taxon>Poaceae</taxon>
        <taxon>PACMAD clade</taxon>
        <taxon>Chloridoideae</taxon>
        <taxon>Eragrostideae</taxon>
        <taxon>Eragrostidinae</taxon>
        <taxon>Eragrostis</taxon>
    </lineage>
</organism>
<dbReference type="Gramene" id="TVU51403">
    <property type="protein sequence ID" value="TVU51403"/>
    <property type="gene ID" value="EJB05_02832"/>
</dbReference>
<evidence type="ECO:0000313" key="2">
    <source>
        <dbReference type="Proteomes" id="UP000324897"/>
    </source>
</evidence>
<name>A0A5J9WTH8_9POAL</name>
<proteinExistence type="predicted"/>
<reference evidence="1 2" key="1">
    <citation type="journal article" date="2019" name="Sci. Rep.">
        <title>A high-quality genome of Eragrostis curvula grass provides insights into Poaceae evolution and supports new strategies to enhance forage quality.</title>
        <authorList>
            <person name="Carballo J."/>
            <person name="Santos B.A.C.M."/>
            <person name="Zappacosta D."/>
            <person name="Garbus I."/>
            <person name="Selva J.P."/>
            <person name="Gallo C.A."/>
            <person name="Diaz A."/>
            <person name="Albertini E."/>
            <person name="Caccamo M."/>
            <person name="Echenique V."/>
        </authorList>
    </citation>
    <scope>NUCLEOTIDE SEQUENCE [LARGE SCALE GENOMIC DNA]</scope>
    <source>
        <strain evidence="2">cv. Victoria</strain>
        <tissue evidence="1">Leaf</tissue>
    </source>
</reference>
<protein>
    <submittedName>
        <fullName evidence="1">Uncharacterized protein</fullName>
    </submittedName>
</protein>
<comment type="caution">
    <text evidence="1">The sequence shown here is derived from an EMBL/GenBank/DDBJ whole genome shotgun (WGS) entry which is preliminary data.</text>
</comment>
<keyword evidence="2" id="KW-1185">Reference proteome</keyword>
<dbReference type="OrthoDB" id="10586099at2759"/>
<dbReference type="PANTHER" id="PTHR31264">
    <property type="entry name" value="OS07G0554500 PROTEIN-RELATED"/>
    <property type="match status" value="1"/>
</dbReference>